<evidence type="ECO:0008006" key="3">
    <source>
        <dbReference type="Google" id="ProtNLM"/>
    </source>
</evidence>
<dbReference type="AlphaFoldDB" id="A0A0E1W1S7"/>
<reference evidence="2" key="1">
    <citation type="submission" date="2009-05" db="EMBL/GenBank/DDBJ databases">
        <authorList>
            <person name="Harkins D.M."/>
            <person name="DeShazer D."/>
            <person name="Woods D.E."/>
            <person name="Brinkac L.M."/>
            <person name="Brown K.A."/>
            <person name="Hung G.C."/>
            <person name="Tuanyok A."/>
            <person name="Zhang B."/>
            <person name="Nierman W.C."/>
        </authorList>
    </citation>
    <scope>NUCLEOTIDE SEQUENCE [LARGE SCALE GENOMIC DNA]</scope>
    <source>
        <strain evidence="2">1710a</strain>
    </source>
</reference>
<evidence type="ECO:0000313" key="2">
    <source>
        <dbReference type="EMBL" id="EET03612.1"/>
    </source>
</evidence>
<dbReference type="Proteomes" id="UP000001812">
    <property type="component" value="Chromosome II"/>
</dbReference>
<gene>
    <name evidence="2" type="ORF">BURPS1710A_A1052</name>
</gene>
<evidence type="ECO:0000256" key="1">
    <source>
        <dbReference type="SAM" id="MobiDB-lite"/>
    </source>
</evidence>
<organism evidence="2">
    <name type="scientific">Burkholderia pseudomallei 1710a</name>
    <dbReference type="NCBI Taxonomy" id="320371"/>
    <lineage>
        <taxon>Bacteria</taxon>
        <taxon>Pseudomonadati</taxon>
        <taxon>Pseudomonadota</taxon>
        <taxon>Betaproteobacteria</taxon>
        <taxon>Burkholderiales</taxon>
        <taxon>Burkholderiaceae</taxon>
        <taxon>Burkholderia</taxon>
        <taxon>pseudomallei group</taxon>
    </lineage>
</organism>
<name>A0A0E1W1S7_BURPE</name>
<feature type="region of interest" description="Disordered" evidence="1">
    <location>
        <begin position="41"/>
        <end position="61"/>
    </location>
</feature>
<dbReference type="HOGENOM" id="CLU_3115467_0_0_4"/>
<dbReference type="EMBL" id="CM000833">
    <property type="protein sequence ID" value="EET03612.1"/>
    <property type="molecule type" value="Genomic_DNA"/>
</dbReference>
<proteinExistence type="predicted"/>
<protein>
    <recommendedName>
        <fullName evidence="3">Lipoprotein</fullName>
    </recommendedName>
</protein>
<sequence length="61" mass="6465">MAHAKPPIGIGMNRIDMKRILILLLCLGVLGVASGCAAPQTALDSSVDTRRPARAGRPNWL</sequence>
<dbReference type="GeneID" id="93063507"/>
<accession>A0A0E1W1S7</accession>
<dbReference type="RefSeq" id="WP_004184458.1">
    <property type="nucleotide sequence ID" value="NZ_CM000833.1"/>
</dbReference>